<organism evidence="1">
    <name type="scientific">Medicago truncatula</name>
    <name type="common">Barrel medic</name>
    <name type="synonym">Medicago tribuloides</name>
    <dbReference type="NCBI Taxonomy" id="3880"/>
    <lineage>
        <taxon>Eukaryota</taxon>
        <taxon>Viridiplantae</taxon>
        <taxon>Streptophyta</taxon>
        <taxon>Embryophyta</taxon>
        <taxon>Tracheophyta</taxon>
        <taxon>Spermatophyta</taxon>
        <taxon>Magnoliopsida</taxon>
        <taxon>eudicotyledons</taxon>
        <taxon>Gunneridae</taxon>
        <taxon>Pentapetalae</taxon>
        <taxon>rosids</taxon>
        <taxon>fabids</taxon>
        <taxon>Fabales</taxon>
        <taxon>Fabaceae</taxon>
        <taxon>Papilionoideae</taxon>
        <taxon>50 kb inversion clade</taxon>
        <taxon>NPAAA clade</taxon>
        <taxon>Hologalegina</taxon>
        <taxon>IRL clade</taxon>
        <taxon>Trifolieae</taxon>
        <taxon>Medicago</taxon>
    </lineage>
</organism>
<dbReference type="Gramene" id="rna35091">
    <property type="protein sequence ID" value="RHN50765.1"/>
    <property type="gene ID" value="gene35091"/>
</dbReference>
<dbReference type="EMBL" id="PSQE01000006">
    <property type="protein sequence ID" value="RHN50765.1"/>
    <property type="molecule type" value="Genomic_DNA"/>
</dbReference>
<evidence type="ECO:0000313" key="1">
    <source>
        <dbReference type="EMBL" id="RHN50765.1"/>
    </source>
</evidence>
<sequence length="47" mass="5615">MDIIKNIQGSRDINKSPKNYYNLDQSRVKDIYFDKSQKAYSLFIKDL</sequence>
<accession>A0A396HHK1</accession>
<reference evidence="1" key="1">
    <citation type="journal article" date="2018" name="Nat. Plants">
        <title>Whole-genome landscape of Medicago truncatula symbiotic genes.</title>
        <authorList>
            <person name="Pecrix Y."/>
            <person name="Gamas P."/>
            <person name="Carrere S."/>
        </authorList>
    </citation>
    <scope>NUCLEOTIDE SEQUENCE</scope>
    <source>
        <tissue evidence="1">Leaves</tissue>
    </source>
</reference>
<proteinExistence type="predicted"/>
<protein>
    <submittedName>
        <fullName evidence="1">Uncharacterized protein</fullName>
    </submittedName>
</protein>
<comment type="caution">
    <text evidence="1">The sequence shown here is derived from an EMBL/GenBank/DDBJ whole genome shotgun (WGS) entry which is preliminary data.</text>
</comment>
<dbReference type="Proteomes" id="UP000265566">
    <property type="component" value="Chromosome 6"/>
</dbReference>
<gene>
    <name evidence="1" type="ORF">MtrunA17_Chr6g0461031</name>
</gene>
<dbReference type="AlphaFoldDB" id="A0A396HHK1"/>
<name>A0A396HHK1_MEDTR</name>